<dbReference type="Pfam" id="PF13475">
    <property type="entry name" value="DUF4116"/>
    <property type="match status" value="2"/>
</dbReference>
<evidence type="ECO:0000259" key="7">
    <source>
        <dbReference type="PROSITE" id="PS50199"/>
    </source>
</evidence>
<protein>
    <recommendedName>
        <fullName evidence="11">RanBP2-type domain-containing protein</fullName>
    </recommendedName>
</protein>
<evidence type="ECO:0000259" key="6">
    <source>
        <dbReference type="PROSITE" id="PS50053"/>
    </source>
</evidence>
<evidence type="ECO:0000256" key="4">
    <source>
        <dbReference type="PROSITE-ProRule" id="PRU00322"/>
    </source>
</evidence>
<dbReference type="PROSITE" id="PS50199">
    <property type="entry name" value="ZF_RANBP2_2"/>
    <property type="match status" value="1"/>
</dbReference>
<feature type="region of interest" description="Disordered" evidence="5">
    <location>
        <begin position="44"/>
        <end position="92"/>
    </location>
</feature>
<gene>
    <name evidence="8" type="ORF">CCMP2556_LOCUS185</name>
    <name evidence="9" type="ORF">CCMP2556_LOCUS2846</name>
</gene>
<feature type="compositionally biased region" description="Acidic residues" evidence="5">
    <location>
        <begin position="71"/>
        <end position="82"/>
    </location>
</feature>
<evidence type="ECO:0000313" key="8">
    <source>
        <dbReference type="EMBL" id="CAK8985588.1"/>
    </source>
</evidence>
<keyword evidence="10" id="KW-1185">Reference proteome</keyword>
<dbReference type="InterPro" id="IPR025197">
    <property type="entry name" value="DUF4116"/>
</dbReference>
<feature type="region of interest" description="Disordered" evidence="5">
    <location>
        <begin position="174"/>
        <end position="223"/>
    </location>
</feature>
<dbReference type="SUPFAM" id="SSF54236">
    <property type="entry name" value="Ubiquitin-like"/>
    <property type="match status" value="1"/>
</dbReference>
<feature type="compositionally biased region" description="Basic and acidic residues" evidence="5">
    <location>
        <begin position="55"/>
        <end position="70"/>
    </location>
</feature>
<keyword evidence="3" id="KW-0862">Zinc</keyword>
<dbReference type="EMBL" id="CAXAMN010000002">
    <property type="protein sequence ID" value="CAK8985588.1"/>
    <property type="molecule type" value="Genomic_DNA"/>
</dbReference>
<proteinExistence type="predicted"/>
<organism evidence="8 10">
    <name type="scientific">Durusdinium trenchii</name>
    <dbReference type="NCBI Taxonomy" id="1381693"/>
    <lineage>
        <taxon>Eukaryota</taxon>
        <taxon>Sar</taxon>
        <taxon>Alveolata</taxon>
        <taxon>Dinophyceae</taxon>
        <taxon>Suessiales</taxon>
        <taxon>Symbiodiniaceae</taxon>
        <taxon>Durusdinium</taxon>
    </lineage>
</organism>
<comment type="caution">
    <text evidence="8">The sequence shown here is derived from an EMBL/GenBank/DDBJ whole genome shotgun (WGS) entry which is preliminary data.</text>
</comment>
<keyword evidence="2 4" id="KW-0863">Zinc-finger</keyword>
<dbReference type="PROSITE" id="PS01358">
    <property type="entry name" value="ZF_RANBP2_1"/>
    <property type="match status" value="1"/>
</dbReference>
<evidence type="ECO:0000313" key="9">
    <source>
        <dbReference type="EMBL" id="CAK8992391.1"/>
    </source>
</evidence>
<dbReference type="InterPro" id="IPR029071">
    <property type="entry name" value="Ubiquitin-like_domsf"/>
</dbReference>
<evidence type="ECO:0000256" key="5">
    <source>
        <dbReference type="SAM" id="MobiDB-lite"/>
    </source>
</evidence>
<feature type="domain" description="Ubiquitin-like" evidence="6">
    <location>
        <begin position="222"/>
        <end position="291"/>
    </location>
</feature>
<dbReference type="Proteomes" id="UP001642484">
    <property type="component" value="Unassembled WGS sequence"/>
</dbReference>
<dbReference type="PROSITE" id="PS50053">
    <property type="entry name" value="UBIQUITIN_2"/>
    <property type="match status" value="1"/>
</dbReference>
<feature type="compositionally biased region" description="Basic and acidic residues" evidence="5">
    <location>
        <begin position="194"/>
        <end position="203"/>
    </location>
</feature>
<keyword evidence="1" id="KW-0479">Metal-binding</keyword>
<evidence type="ECO:0000256" key="3">
    <source>
        <dbReference type="ARBA" id="ARBA00022833"/>
    </source>
</evidence>
<evidence type="ECO:0008006" key="11">
    <source>
        <dbReference type="Google" id="ProtNLM"/>
    </source>
</evidence>
<evidence type="ECO:0000313" key="10">
    <source>
        <dbReference type="Proteomes" id="UP001642484"/>
    </source>
</evidence>
<feature type="compositionally biased region" description="Low complexity" evidence="5">
    <location>
        <begin position="181"/>
        <end position="191"/>
    </location>
</feature>
<reference evidence="8 10" key="1">
    <citation type="submission" date="2024-02" db="EMBL/GenBank/DDBJ databases">
        <authorList>
            <person name="Chen Y."/>
            <person name="Shah S."/>
            <person name="Dougan E. K."/>
            <person name="Thang M."/>
            <person name="Chan C."/>
        </authorList>
    </citation>
    <scope>NUCLEOTIDE SEQUENCE [LARGE SCALE GENOMIC DNA]</scope>
</reference>
<name>A0ABP0H5V0_9DINO</name>
<feature type="domain" description="RanBP2-type" evidence="7">
    <location>
        <begin position="10"/>
        <end position="39"/>
    </location>
</feature>
<feature type="compositionally biased region" description="Acidic residues" evidence="5">
    <location>
        <begin position="204"/>
        <end position="215"/>
    </location>
</feature>
<sequence length="603" mass="67326">MTNSALIRNLQGYWECKECGSDNARLRMICEFCETPRGFGLVARSLDGQGGPQRESARPEEGDGLEREEGEKEEQEAPDEEPSPSAEPSEVPKLVRAGKDPAAVEADQWAQERRRNLLLELRQLDRLSYAERRGRLRALQLELHPDKQACSHRQAHAQLLFLLVQAKWEQCERLAPPRSPPSTSAPSTASTETCEAKGRRPEGQAEEDSEEEDEAEKTSEPVEISVSDLGGEVCRMTADRSWLIWDVKREIEASCGLQPDRQRLLLDSKDLDDYASLKSLPKSPSLSLILVECLERYRLRSVFLQELKSSKLAWKALQYASASLRADKDLVMLCMEQDWRAWDFAAPELKADPALAEKVLSSNGLKLQGMSKKIRADASLVLKAVKQNWRALQFASAKLRRDAFVVLAALAQEVRAMEFAGEELTVDRTFAKSAVWIQGMSLKYFSADVRCDREVVRISCQKEPGAIAYAAPKLLADQSFMKSLKGNSEVPKCYAWNDEQLQLAQFRTLFSFCFPHVSCPPPLSSPSGEMTAAVNFTDPHKAEASNGRGVVRSVQLCDPSLTHSFVVAALFLSREWHDEKESSGKSCASGKSLGRVLRTFQKA</sequence>
<dbReference type="Gene3D" id="3.10.20.90">
    <property type="entry name" value="Phosphatidylinositol 3-kinase Catalytic Subunit, Chain A, domain 1"/>
    <property type="match status" value="1"/>
</dbReference>
<dbReference type="SMART" id="SM00213">
    <property type="entry name" value="UBQ"/>
    <property type="match status" value="1"/>
</dbReference>
<dbReference type="EMBL" id="CAXAMN010001113">
    <property type="protein sequence ID" value="CAK8992391.1"/>
    <property type="molecule type" value="Genomic_DNA"/>
</dbReference>
<feature type="compositionally biased region" description="Low complexity" evidence="5">
    <location>
        <begin position="83"/>
        <end position="92"/>
    </location>
</feature>
<evidence type="ECO:0000256" key="1">
    <source>
        <dbReference type="ARBA" id="ARBA00022723"/>
    </source>
</evidence>
<dbReference type="InterPro" id="IPR001876">
    <property type="entry name" value="Znf_RanBP2"/>
</dbReference>
<evidence type="ECO:0000256" key="2">
    <source>
        <dbReference type="ARBA" id="ARBA00022771"/>
    </source>
</evidence>
<dbReference type="InterPro" id="IPR000626">
    <property type="entry name" value="Ubiquitin-like_dom"/>
</dbReference>
<accession>A0ABP0H5V0</accession>